<evidence type="ECO:0000259" key="6">
    <source>
        <dbReference type="Pfam" id="PF01494"/>
    </source>
</evidence>
<keyword evidence="4" id="KW-0560">Oxidoreductase</keyword>
<dbReference type="PANTHER" id="PTHR13789">
    <property type="entry name" value="MONOOXYGENASE"/>
    <property type="match status" value="1"/>
</dbReference>
<evidence type="ECO:0000256" key="1">
    <source>
        <dbReference type="ARBA" id="ARBA00007992"/>
    </source>
</evidence>
<evidence type="ECO:0000313" key="8">
    <source>
        <dbReference type="Proteomes" id="UP000304947"/>
    </source>
</evidence>
<dbReference type="InterPro" id="IPR036188">
    <property type="entry name" value="FAD/NAD-bd_sf"/>
</dbReference>
<dbReference type="PANTHER" id="PTHR13789:SF309">
    <property type="entry name" value="PUTATIVE (AFU_ORTHOLOGUE AFUA_6G14510)-RELATED"/>
    <property type="match status" value="1"/>
</dbReference>
<dbReference type="SUPFAM" id="SSF51905">
    <property type="entry name" value="FAD/NAD(P)-binding domain"/>
    <property type="match status" value="1"/>
</dbReference>
<dbReference type="Pfam" id="PF01494">
    <property type="entry name" value="FAD_binding_3"/>
    <property type="match status" value="1"/>
</dbReference>
<keyword evidence="2" id="KW-0285">Flavoprotein</keyword>
<dbReference type="InterPro" id="IPR002938">
    <property type="entry name" value="FAD-bd"/>
</dbReference>
<dbReference type="Proteomes" id="UP000304947">
    <property type="component" value="Unassembled WGS sequence"/>
</dbReference>
<organism evidence="7 8">
    <name type="scientific">Aureobasidium pullulans</name>
    <name type="common">Black yeast</name>
    <name type="synonym">Pullularia pullulans</name>
    <dbReference type="NCBI Taxonomy" id="5580"/>
    <lineage>
        <taxon>Eukaryota</taxon>
        <taxon>Fungi</taxon>
        <taxon>Dikarya</taxon>
        <taxon>Ascomycota</taxon>
        <taxon>Pezizomycotina</taxon>
        <taxon>Dothideomycetes</taxon>
        <taxon>Dothideomycetidae</taxon>
        <taxon>Dothideales</taxon>
        <taxon>Saccotheciaceae</taxon>
        <taxon>Aureobasidium</taxon>
    </lineage>
</organism>
<comment type="similarity">
    <text evidence="1">Belongs to the paxM FAD-dependent monooxygenase family.</text>
</comment>
<protein>
    <submittedName>
        <fullName evidence="7">FAD/NAD(P)-binding domain-containing protein</fullName>
    </submittedName>
</protein>
<evidence type="ECO:0000256" key="3">
    <source>
        <dbReference type="ARBA" id="ARBA00022827"/>
    </source>
</evidence>
<evidence type="ECO:0000313" key="7">
    <source>
        <dbReference type="EMBL" id="TIA39055.1"/>
    </source>
</evidence>
<dbReference type="GO" id="GO:0071949">
    <property type="term" value="F:FAD binding"/>
    <property type="evidence" value="ECO:0007669"/>
    <property type="project" value="InterPro"/>
</dbReference>
<sequence length="309" mass="34530">MKALVEAVEKCPNVEFTCGKRTTKIDEDAETGITLTFDDGTTAHGDMLVGCDGIHSVTRLKHVEPERKEIYSGIANAFGFAPLNKDNPKIQDPSQLHFYKTAINFARRGMMLSSFYEPTKTSVYVGGVLQVPEIESRDGWKVRGADQEATKQDMRERFATDDVVFDDLKALIDTAEDWFMWPISTLPPGGRWATERTMLLGDAAHGMAPQGEATGIVLEDTVLFARCLARQQELGTGGFKNAFEAYERLRRDRINAAFTESGAVIKTVQDAGWLGHKIKCFVVPWFLWFTSGKREKHFTEDVTTSDLGF</sequence>
<accession>A0A4T0C0X4</accession>
<keyword evidence="3" id="KW-0274">FAD</keyword>
<evidence type="ECO:0000256" key="4">
    <source>
        <dbReference type="ARBA" id="ARBA00023002"/>
    </source>
</evidence>
<name>A0A4T0C0X4_AURPU</name>
<feature type="domain" description="FAD-binding" evidence="6">
    <location>
        <begin position="2"/>
        <end position="257"/>
    </location>
</feature>
<evidence type="ECO:0000256" key="5">
    <source>
        <dbReference type="ARBA" id="ARBA00023033"/>
    </source>
</evidence>
<dbReference type="InterPro" id="IPR050493">
    <property type="entry name" value="FAD-dep_Monooxygenase_BioMet"/>
</dbReference>
<dbReference type="Gene3D" id="3.50.50.60">
    <property type="entry name" value="FAD/NAD(P)-binding domain"/>
    <property type="match status" value="1"/>
</dbReference>
<evidence type="ECO:0000256" key="2">
    <source>
        <dbReference type="ARBA" id="ARBA00022630"/>
    </source>
</evidence>
<gene>
    <name evidence="7" type="ORF">D6C83_06413</name>
</gene>
<dbReference type="GO" id="GO:0004497">
    <property type="term" value="F:monooxygenase activity"/>
    <property type="evidence" value="ECO:0007669"/>
    <property type="project" value="UniProtKB-KW"/>
</dbReference>
<reference evidence="7 8" key="1">
    <citation type="submission" date="2018-10" db="EMBL/GenBank/DDBJ databases">
        <title>Fifty Aureobasidium pullulans genomes reveal a recombining polyextremotolerant generalist.</title>
        <authorList>
            <person name="Gostincar C."/>
            <person name="Turk M."/>
            <person name="Zajc J."/>
            <person name="Gunde-Cimerman N."/>
        </authorList>
    </citation>
    <scope>NUCLEOTIDE SEQUENCE [LARGE SCALE GENOMIC DNA]</scope>
    <source>
        <strain evidence="7 8">EXF-3380</strain>
    </source>
</reference>
<comment type="caution">
    <text evidence="7">The sequence shown here is derived from an EMBL/GenBank/DDBJ whole genome shotgun (WGS) entry which is preliminary data.</text>
</comment>
<dbReference type="AlphaFoldDB" id="A0A4T0C0X4"/>
<dbReference type="EMBL" id="QZBU01002346">
    <property type="protein sequence ID" value="TIA39055.1"/>
    <property type="molecule type" value="Genomic_DNA"/>
</dbReference>
<dbReference type="PRINTS" id="PR00420">
    <property type="entry name" value="RNGMNOXGNASE"/>
</dbReference>
<proteinExistence type="inferred from homology"/>
<keyword evidence="5" id="KW-0503">Monooxygenase</keyword>